<name>A0A6A6RN22_9PLEO</name>
<dbReference type="EMBL" id="MU006806">
    <property type="protein sequence ID" value="KAF2635464.1"/>
    <property type="molecule type" value="Genomic_DNA"/>
</dbReference>
<feature type="domain" description="Nephrocystin 3-like N-terminal" evidence="2">
    <location>
        <begin position="155"/>
        <end position="200"/>
    </location>
</feature>
<keyword evidence="1" id="KW-0677">Repeat</keyword>
<sequence>MDPLTLGVSVAAISQLAVKIGEYLRDAKDASSKRSLNLISHVDESSHEPWQTKVLELGGNEGLICQYRVALEQLKDKIPNTRGRHTTKTVLHTLSKEIESRKVSMHKESKVIKSGVNAIQQDQDRERHRLIMDWISLADFPAQQSDFIGHRQKQTGMWFLESQEFTEWVHGSNRTLFCPGIPGAGKTMMSAITVGYLQDTLQSSTIGLQGQADVRFMATSRHISEIVDEFKGMPRLEVRASHADVKRYVLGQIDKFLKYVQRNSDLQAYVQTKIAEAVDGM</sequence>
<dbReference type="PANTHER" id="PTHR10039">
    <property type="entry name" value="AMELOGENIN"/>
    <property type="match status" value="1"/>
</dbReference>
<accession>A0A6A6RN22</accession>
<evidence type="ECO:0000313" key="3">
    <source>
        <dbReference type="EMBL" id="KAF2635464.1"/>
    </source>
</evidence>
<proteinExistence type="predicted"/>
<gene>
    <name evidence="3" type="ORF">P280DRAFT_523005</name>
</gene>
<evidence type="ECO:0000256" key="1">
    <source>
        <dbReference type="ARBA" id="ARBA00022737"/>
    </source>
</evidence>
<dbReference type="OrthoDB" id="3799719at2759"/>
<dbReference type="AlphaFoldDB" id="A0A6A6RN22"/>
<dbReference type="Proteomes" id="UP000799753">
    <property type="component" value="Unassembled WGS sequence"/>
</dbReference>
<evidence type="ECO:0000313" key="4">
    <source>
        <dbReference type="Proteomes" id="UP000799753"/>
    </source>
</evidence>
<protein>
    <recommendedName>
        <fullName evidence="2">Nephrocystin 3-like N-terminal domain-containing protein</fullName>
    </recommendedName>
</protein>
<dbReference type="PANTHER" id="PTHR10039:SF15">
    <property type="entry name" value="NACHT DOMAIN-CONTAINING PROTEIN"/>
    <property type="match status" value="1"/>
</dbReference>
<dbReference type="Pfam" id="PF24883">
    <property type="entry name" value="NPHP3_N"/>
    <property type="match status" value="1"/>
</dbReference>
<reference evidence="3" key="1">
    <citation type="journal article" date="2020" name="Stud. Mycol.">
        <title>101 Dothideomycetes genomes: a test case for predicting lifestyles and emergence of pathogens.</title>
        <authorList>
            <person name="Haridas S."/>
            <person name="Albert R."/>
            <person name="Binder M."/>
            <person name="Bloem J."/>
            <person name="Labutti K."/>
            <person name="Salamov A."/>
            <person name="Andreopoulos B."/>
            <person name="Baker S."/>
            <person name="Barry K."/>
            <person name="Bills G."/>
            <person name="Bluhm B."/>
            <person name="Cannon C."/>
            <person name="Castanera R."/>
            <person name="Culley D."/>
            <person name="Daum C."/>
            <person name="Ezra D."/>
            <person name="Gonzalez J."/>
            <person name="Henrissat B."/>
            <person name="Kuo A."/>
            <person name="Liang C."/>
            <person name="Lipzen A."/>
            <person name="Lutzoni F."/>
            <person name="Magnuson J."/>
            <person name="Mondo S."/>
            <person name="Nolan M."/>
            <person name="Ohm R."/>
            <person name="Pangilinan J."/>
            <person name="Park H.-J."/>
            <person name="Ramirez L."/>
            <person name="Alfaro M."/>
            <person name="Sun H."/>
            <person name="Tritt A."/>
            <person name="Yoshinaga Y."/>
            <person name="Zwiers L.-H."/>
            <person name="Turgeon B."/>
            <person name="Goodwin S."/>
            <person name="Spatafora J."/>
            <person name="Crous P."/>
            <person name="Grigoriev I."/>
        </authorList>
    </citation>
    <scope>NUCLEOTIDE SEQUENCE</scope>
    <source>
        <strain evidence="3">CBS 473.64</strain>
    </source>
</reference>
<evidence type="ECO:0000259" key="2">
    <source>
        <dbReference type="Pfam" id="PF24883"/>
    </source>
</evidence>
<organism evidence="3 4">
    <name type="scientific">Massarina eburnea CBS 473.64</name>
    <dbReference type="NCBI Taxonomy" id="1395130"/>
    <lineage>
        <taxon>Eukaryota</taxon>
        <taxon>Fungi</taxon>
        <taxon>Dikarya</taxon>
        <taxon>Ascomycota</taxon>
        <taxon>Pezizomycotina</taxon>
        <taxon>Dothideomycetes</taxon>
        <taxon>Pleosporomycetidae</taxon>
        <taxon>Pleosporales</taxon>
        <taxon>Massarineae</taxon>
        <taxon>Massarinaceae</taxon>
        <taxon>Massarina</taxon>
    </lineage>
</organism>
<dbReference type="InterPro" id="IPR056884">
    <property type="entry name" value="NPHP3-like_N"/>
</dbReference>
<keyword evidence="4" id="KW-1185">Reference proteome</keyword>